<evidence type="ECO:0000256" key="1">
    <source>
        <dbReference type="SAM" id="MobiDB-lite"/>
    </source>
</evidence>
<evidence type="ECO:0000313" key="2">
    <source>
        <dbReference type="EMBL" id="KAK6984435.1"/>
    </source>
</evidence>
<feature type="region of interest" description="Disordered" evidence="1">
    <location>
        <begin position="96"/>
        <end position="137"/>
    </location>
</feature>
<reference evidence="2 3" key="1">
    <citation type="journal article" date="2024" name="J Genomics">
        <title>Draft genome sequencing and assembly of Favolaschia claudopus CIRM-BRFM 2984 isolated from oak limbs.</title>
        <authorList>
            <person name="Navarro D."/>
            <person name="Drula E."/>
            <person name="Chaduli D."/>
            <person name="Cazenave R."/>
            <person name="Ahrendt S."/>
            <person name="Wang J."/>
            <person name="Lipzen A."/>
            <person name="Daum C."/>
            <person name="Barry K."/>
            <person name="Grigoriev I.V."/>
            <person name="Favel A."/>
            <person name="Rosso M.N."/>
            <person name="Martin F."/>
        </authorList>
    </citation>
    <scope>NUCLEOTIDE SEQUENCE [LARGE SCALE GENOMIC DNA]</scope>
    <source>
        <strain evidence="2 3">CIRM-BRFM 2984</strain>
    </source>
</reference>
<proteinExistence type="predicted"/>
<protein>
    <submittedName>
        <fullName evidence="2">Uncharacterized protein</fullName>
    </submittedName>
</protein>
<evidence type="ECO:0000313" key="3">
    <source>
        <dbReference type="Proteomes" id="UP001362999"/>
    </source>
</evidence>
<feature type="compositionally biased region" description="Polar residues" evidence="1">
    <location>
        <begin position="116"/>
        <end position="137"/>
    </location>
</feature>
<feature type="region of interest" description="Disordered" evidence="1">
    <location>
        <begin position="1"/>
        <end position="33"/>
    </location>
</feature>
<dbReference type="EMBL" id="JAWWNJ010000138">
    <property type="protein sequence ID" value="KAK6984435.1"/>
    <property type="molecule type" value="Genomic_DNA"/>
</dbReference>
<comment type="caution">
    <text evidence="2">The sequence shown here is derived from an EMBL/GenBank/DDBJ whole genome shotgun (WGS) entry which is preliminary data.</text>
</comment>
<name>A0AAV9ZJT6_9AGAR</name>
<sequence>MTQQHRTPSHWSSTAFDSRPFPPTTTTGPPRARHWIPCAARVLSEHATDSAAPIFAPVDHLPRLVATTVLYISIPLAPAISDLFNMTSYASHIPHVPLSQPMAPRPTNYPAPSRTLWDSTAQRNPSSADSLTSLDAT</sequence>
<organism evidence="2 3">
    <name type="scientific">Favolaschia claudopus</name>
    <dbReference type="NCBI Taxonomy" id="2862362"/>
    <lineage>
        <taxon>Eukaryota</taxon>
        <taxon>Fungi</taxon>
        <taxon>Dikarya</taxon>
        <taxon>Basidiomycota</taxon>
        <taxon>Agaricomycotina</taxon>
        <taxon>Agaricomycetes</taxon>
        <taxon>Agaricomycetidae</taxon>
        <taxon>Agaricales</taxon>
        <taxon>Marasmiineae</taxon>
        <taxon>Mycenaceae</taxon>
        <taxon>Favolaschia</taxon>
    </lineage>
</organism>
<keyword evidence="3" id="KW-1185">Reference proteome</keyword>
<accession>A0AAV9ZJT6</accession>
<feature type="compositionally biased region" description="Polar residues" evidence="1">
    <location>
        <begin position="1"/>
        <end position="16"/>
    </location>
</feature>
<dbReference type="Proteomes" id="UP001362999">
    <property type="component" value="Unassembled WGS sequence"/>
</dbReference>
<gene>
    <name evidence="2" type="ORF">R3P38DRAFT_3292388</name>
</gene>
<dbReference type="AlphaFoldDB" id="A0AAV9ZJT6"/>